<sequence length="196" mass="21606">MFNMHLKSANSSEGYLDKIKERQVGISSSRNCSEVDCNNYGNTITFVAYARVPEGYIFDDTFSLEYTPEFMCNSNCLKCLVEPCVISDVCVTNPCDDTKTIEGCCIKLNKIRLLGSLKYYVDVYFATGNPGVGIAAPGNEGVYFINQILDYTCACNDVCPETITITYDLTLNTTGPLLQPNGDTLVPIDVTLIFTL</sequence>
<organism evidence="1 2">
    <name type="scientific">Clostridium gelidum</name>
    <dbReference type="NCBI Taxonomy" id="704125"/>
    <lineage>
        <taxon>Bacteria</taxon>
        <taxon>Bacillati</taxon>
        <taxon>Bacillota</taxon>
        <taxon>Clostridia</taxon>
        <taxon>Eubacteriales</taxon>
        <taxon>Clostridiaceae</taxon>
        <taxon>Clostridium</taxon>
    </lineage>
</organism>
<proteinExistence type="predicted"/>
<keyword evidence="2" id="KW-1185">Reference proteome</keyword>
<reference evidence="2" key="1">
    <citation type="submission" date="2021-07" db="EMBL/GenBank/DDBJ databases">
        <title>Complete genome sequencing of a Clostridium isolate.</title>
        <authorList>
            <person name="Ueki A."/>
            <person name="Tonouchi A."/>
        </authorList>
    </citation>
    <scope>NUCLEOTIDE SEQUENCE [LARGE SCALE GENOMIC DNA]</scope>
    <source>
        <strain evidence="2">C5S11</strain>
    </source>
</reference>
<dbReference type="EMBL" id="AP024849">
    <property type="protein sequence ID" value="BCZ45628.1"/>
    <property type="molecule type" value="Genomic_DNA"/>
</dbReference>
<accession>A0ABM7T205</accession>
<evidence type="ECO:0000313" key="2">
    <source>
        <dbReference type="Proteomes" id="UP000824633"/>
    </source>
</evidence>
<evidence type="ECO:0000313" key="1">
    <source>
        <dbReference type="EMBL" id="BCZ45628.1"/>
    </source>
</evidence>
<dbReference type="Proteomes" id="UP000824633">
    <property type="component" value="Chromosome"/>
</dbReference>
<gene>
    <name evidence="1" type="ORF">psyc5s11_16950</name>
</gene>
<protein>
    <recommendedName>
        <fullName evidence="3">DUF4183 domain-containing protein</fullName>
    </recommendedName>
</protein>
<evidence type="ECO:0008006" key="3">
    <source>
        <dbReference type="Google" id="ProtNLM"/>
    </source>
</evidence>
<name>A0ABM7T205_9CLOT</name>